<evidence type="ECO:0000313" key="2">
    <source>
        <dbReference type="EMBL" id="NKE04689.1"/>
    </source>
</evidence>
<reference evidence="2 3" key="1">
    <citation type="submission" date="2020-03" db="EMBL/GenBank/DDBJ databases">
        <authorList>
            <person name="Sun Q."/>
        </authorList>
    </citation>
    <scope>NUCLEOTIDE SEQUENCE [LARGE SCALE GENOMIC DNA]</scope>
    <source>
        <strain evidence="2 3">KACC 21451</strain>
    </source>
</reference>
<protein>
    <submittedName>
        <fullName evidence="2">Uncharacterized protein</fullName>
    </submittedName>
</protein>
<feature type="compositionally biased region" description="Polar residues" evidence="1">
    <location>
        <begin position="116"/>
        <end position="133"/>
    </location>
</feature>
<feature type="compositionally biased region" description="Low complexity" evidence="1">
    <location>
        <begin position="134"/>
        <end position="144"/>
    </location>
</feature>
<accession>A0A846TCZ8</accession>
<proteinExistence type="predicted"/>
<evidence type="ECO:0000313" key="3">
    <source>
        <dbReference type="Proteomes" id="UP000587942"/>
    </source>
</evidence>
<name>A0A846TCZ8_9BACI</name>
<comment type="caution">
    <text evidence="2">The sequence shown here is derived from an EMBL/GenBank/DDBJ whole genome shotgun (WGS) entry which is preliminary data.</text>
</comment>
<organism evidence="2 3">
    <name type="scientific">Mesobacillus selenatarsenatis</name>
    <dbReference type="NCBI Taxonomy" id="388741"/>
    <lineage>
        <taxon>Bacteria</taxon>
        <taxon>Bacillati</taxon>
        <taxon>Bacillota</taxon>
        <taxon>Bacilli</taxon>
        <taxon>Bacillales</taxon>
        <taxon>Bacillaceae</taxon>
        <taxon>Mesobacillus</taxon>
    </lineage>
</organism>
<dbReference type="RefSeq" id="WP_167831179.1">
    <property type="nucleotide sequence ID" value="NZ_JAAVUM010000002.1"/>
</dbReference>
<feature type="compositionally biased region" description="Basic and acidic residues" evidence="1">
    <location>
        <begin position="86"/>
        <end position="96"/>
    </location>
</feature>
<gene>
    <name evidence="2" type="ORF">GWK17_04250</name>
</gene>
<feature type="compositionally biased region" description="Low complexity" evidence="1">
    <location>
        <begin position="97"/>
        <end position="115"/>
    </location>
</feature>
<feature type="region of interest" description="Disordered" evidence="1">
    <location>
        <begin position="51"/>
        <end position="147"/>
    </location>
</feature>
<feature type="compositionally biased region" description="Acidic residues" evidence="1">
    <location>
        <begin position="54"/>
        <end position="65"/>
    </location>
</feature>
<evidence type="ECO:0000256" key="1">
    <source>
        <dbReference type="SAM" id="MobiDB-lite"/>
    </source>
</evidence>
<dbReference type="AlphaFoldDB" id="A0A846TCZ8"/>
<feature type="compositionally biased region" description="Polar residues" evidence="1">
    <location>
        <begin position="76"/>
        <end position="85"/>
    </location>
</feature>
<sequence>MKKWKIVLAVISVVLLAGAGTLYYLLEVKTYETQDELVEDVVAEEYDIALPGEEGSEDSAAEENGDGIASGDSTDENTSAGSTTKDSGDAASKETTEASTTSSTASTKTAAGSKSQPATSTDKKVSSQAGATESSSNKGSSKPKPTAEQIAAKYEPSFLELEAQANEKIDALVGHAIGEYVAKKKNGEEVSYFYFYSKYNTAGKILERNTDGAFNYVYKALVKELKDNGYNSSAAQQYKTAYETAKKQRRAALINKAKAAL</sequence>
<dbReference type="EMBL" id="JAAVUM010000002">
    <property type="protein sequence ID" value="NKE04689.1"/>
    <property type="molecule type" value="Genomic_DNA"/>
</dbReference>
<dbReference type="Proteomes" id="UP000587942">
    <property type="component" value="Unassembled WGS sequence"/>
</dbReference>